<accession>A0A3N4GAE8</accession>
<dbReference type="Proteomes" id="UP000267536">
    <property type="component" value="Unassembled WGS sequence"/>
</dbReference>
<dbReference type="OrthoDB" id="4382066at2"/>
<reference evidence="2 3" key="1">
    <citation type="submission" date="2018-11" db="EMBL/GenBank/DDBJ databases">
        <title>Draft genome sequence of Gordonia sp. RS15-1S isolated from rice stems.</title>
        <authorList>
            <person name="Muangham S."/>
        </authorList>
    </citation>
    <scope>NUCLEOTIDE SEQUENCE [LARGE SCALE GENOMIC DNA]</scope>
    <source>
        <strain evidence="2 3">RS15-1S</strain>
    </source>
</reference>
<evidence type="ECO:0000256" key="1">
    <source>
        <dbReference type="SAM" id="MobiDB-lite"/>
    </source>
</evidence>
<sequence length="360" mass="35808">MSGQPSSADTRALAESLVPGCWPTTDDATLGHVASGLAALRERLDHLAADLAAAFRDVDGGDGRFTHAILAGRDRLVGDEEAALPTTARAVAAAADAVEAFADLTVAARLRIELVAAITGRDQMLGELAAALGDDTHAVRAATAGRMALTAAGDEYTEQSGTLVRADPAGPGGGGHTDEGTGSSASATSGMMPMAGFAGLGAAAAGAGLGSAVRRVPAGPRTGSDGEADEPPELTRAEYDALARRAAALHMSLPGAVGSWVQIAVGVGEHPQTGRTVVIATSDPVPYLRRGMSIRSGEELVGDGRVPEIALVHHMQNSGVIPLAVASASPPSAQARAAIAASGAAQVASASRSSNGVAGQ</sequence>
<name>A0A3N4GAE8_9ACTN</name>
<protein>
    <submittedName>
        <fullName evidence="2">Uncharacterized protein</fullName>
    </submittedName>
</protein>
<dbReference type="RefSeq" id="WP_123931768.1">
    <property type="nucleotide sequence ID" value="NZ_JBPSDP010000001.1"/>
</dbReference>
<proteinExistence type="predicted"/>
<evidence type="ECO:0000313" key="3">
    <source>
        <dbReference type="Proteomes" id="UP000267536"/>
    </source>
</evidence>
<evidence type="ECO:0000313" key="2">
    <source>
        <dbReference type="EMBL" id="RPA58337.1"/>
    </source>
</evidence>
<gene>
    <name evidence="2" type="ORF">EF294_15905</name>
</gene>
<dbReference type="AlphaFoldDB" id="A0A3N4GAE8"/>
<dbReference type="EMBL" id="RKMH01000012">
    <property type="protein sequence ID" value="RPA58337.1"/>
    <property type="molecule type" value="Genomic_DNA"/>
</dbReference>
<comment type="caution">
    <text evidence="2">The sequence shown here is derived from an EMBL/GenBank/DDBJ whole genome shotgun (WGS) entry which is preliminary data.</text>
</comment>
<keyword evidence="3" id="KW-1185">Reference proteome</keyword>
<feature type="region of interest" description="Disordered" evidence="1">
    <location>
        <begin position="163"/>
        <end position="188"/>
    </location>
</feature>
<organism evidence="2 3">
    <name type="scientific">Gordonia oryzae</name>
    <dbReference type="NCBI Taxonomy" id="2487349"/>
    <lineage>
        <taxon>Bacteria</taxon>
        <taxon>Bacillati</taxon>
        <taxon>Actinomycetota</taxon>
        <taxon>Actinomycetes</taxon>
        <taxon>Mycobacteriales</taxon>
        <taxon>Gordoniaceae</taxon>
        <taxon>Gordonia</taxon>
    </lineage>
</organism>